<name>A0ABQ6HAG3_9GAMM</name>
<dbReference type="SUPFAM" id="SSF141371">
    <property type="entry name" value="PilZ domain-like"/>
    <property type="match status" value="2"/>
</dbReference>
<evidence type="ECO:0000313" key="2">
    <source>
        <dbReference type="EMBL" id="GLX84974.1"/>
    </source>
</evidence>
<feature type="domain" description="PilZ" evidence="1">
    <location>
        <begin position="500"/>
        <end position="582"/>
    </location>
</feature>
<dbReference type="InterPro" id="IPR009875">
    <property type="entry name" value="PilZ_domain"/>
</dbReference>
<dbReference type="Proteomes" id="UP001157134">
    <property type="component" value="Unassembled WGS sequence"/>
</dbReference>
<sequence length="822" mass="94559">MSKDLSKYNRIIEQFRGQVFKTDFEAKYNAATKKLPTSDRFLLKMEVKRLAQPCTRLVDLRGLVDGECKMFEYDGKTHFLDDVAIQTFKESIESYGSYTFGVYEAVKNTDNNFRVIYQREKSQVDATQASGEQDRVFDKTQYPADVVSLGPYYNRKEERMNFAISVKIQFNDNDILLATTSDLSIDGCKIRLTEKQEVKKGQTVVIQFVGLEQEFQFGKQNEFEYIVRNLQVVDKIQLIGLERVYQDGLEKDGFRQFLKGFIQGNKRRYKINLDNSIAAIKSRSYQQYILPKINELPIFIQSVNGKYQPAYALTGHNNQALFQYWQDERQFSTIDCLLTQERIARLRMAKKIGQSLLVYSFIHENKGQQFFYTADNKQLEQDKAFMRKFIGFAASKDSFAVTEIKLFDVDREEVHATLTLSNSLGPKDQYLMDLPSDDVYNVVDSLPYCIVAQDLTCESLVEEYKQYQFSDIDKKKLKAFGHKRHVENKRVESVGINFLNQRTEPRFRYKTPATIEAGGVQWHGHSEDFSMSGLKLVLDREAILKRGDVVKLSLPNLQKVTNAFDLSQLPYEVVRINKKRNIINLKVYVEQHHHIGRSFFKLLISKNRDKLETDEYALTIPGLNKALINVYSSFIDVPNVLVQTSGSRYKAELVVANDETSNFISVCRGLSDHRRKANLFPILSHNSAMDSLSTALKRLQPADLPVNGMLYVSIDTSIKSVEKAVITKFDTELSSDKLRHMFIATALKRGQLFCLQTKLSRVDSPNMDFLNPELSYIGSYAIHRGKQLEQDIWSVAGVVELIDTTKEALLRHQMYVAEQANK</sequence>
<evidence type="ECO:0000313" key="3">
    <source>
        <dbReference type="Proteomes" id="UP001157134"/>
    </source>
</evidence>
<feature type="domain" description="PilZ" evidence="1">
    <location>
        <begin position="154"/>
        <end position="242"/>
    </location>
</feature>
<reference evidence="2 3" key="1">
    <citation type="submission" date="2023-03" db="EMBL/GenBank/DDBJ databases">
        <title>Thalassotalea loyana LMG 22536T draft genome sequence.</title>
        <authorList>
            <person name="Sawabe T."/>
        </authorList>
    </citation>
    <scope>NUCLEOTIDE SEQUENCE [LARGE SCALE GENOMIC DNA]</scope>
    <source>
        <strain evidence="2 3">LMG 22536</strain>
    </source>
</reference>
<evidence type="ECO:0000259" key="1">
    <source>
        <dbReference type="Pfam" id="PF07238"/>
    </source>
</evidence>
<keyword evidence="3" id="KW-1185">Reference proteome</keyword>
<dbReference type="RefSeq" id="WP_284296667.1">
    <property type="nucleotide sequence ID" value="NZ_BSSV01000002.1"/>
</dbReference>
<proteinExistence type="predicted"/>
<organism evidence="2 3">
    <name type="scientific">Thalassotalea loyana</name>
    <dbReference type="NCBI Taxonomy" id="280483"/>
    <lineage>
        <taxon>Bacteria</taxon>
        <taxon>Pseudomonadati</taxon>
        <taxon>Pseudomonadota</taxon>
        <taxon>Gammaproteobacteria</taxon>
        <taxon>Alteromonadales</taxon>
        <taxon>Colwelliaceae</taxon>
        <taxon>Thalassotalea</taxon>
    </lineage>
</organism>
<dbReference type="Pfam" id="PF07238">
    <property type="entry name" value="PilZ"/>
    <property type="match status" value="2"/>
</dbReference>
<gene>
    <name evidence="2" type="ORF">tloyanaT_12260</name>
</gene>
<accession>A0ABQ6HAG3</accession>
<protein>
    <submittedName>
        <fullName evidence="2">Pilus assembly protein PilZ</fullName>
    </submittedName>
</protein>
<dbReference type="EMBL" id="BSSV01000002">
    <property type="protein sequence ID" value="GLX84974.1"/>
    <property type="molecule type" value="Genomic_DNA"/>
</dbReference>
<comment type="caution">
    <text evidence="2">The sequence shown here is derived from an EMBL/GenBank/DDBJ whole genome shotgun (WGS) entry which is preliminary data.</text>
</comment>
<dbReference type="Gene3D" id="2.40.10.220">
    <property type="entry name" value="predicted glycosyltransferase like domains"/>
    <property type="match status" value="2"/>
</dbReference>